<sequence>MKQIHIAGNLLKSLMLAGLLTACNNDQTIVPAETAGVERNEQNTKLSSLLRLIDDNGTSIQYIKSGKFLGKTSKAIAINDRYEYTYDDNNPAGDLWITRKKYAKSNNALLGQVKYKISNGVCISSEDNVAGDYFEYKYTAQGYLDEIKFSHNGVYKNLYKYSYNFNNATGVYRLTKITLQNAQSATLFEQTFAYTANADNYPTPAKREHIDKYLPFFGKLCDVLPQKVSLQWVDPNALDSEQEFTYTVDGNGLVSTKVTQLSTNNTPSGSITETFKYSANWQGI</sequence>
<dbReference type="EMBL" id="BMIA01000002">
    <property type="protein sequence ID" value="GGH40867.1"/>
    <property type="molecule type" value="Genomic_DNA"/>
</dbReference>
<dbReference type="Proteomes" id="UP000600214">
    <property type="component" value="Unassembled WGS sequence"/>
</dbReference>
<reference evidence="2" key="1">
    <citation type="journal article" date="2019" name="Int. J. Syst. Evol. Microbiol.">
        <title>The Global Catalogue of Microorganisms (GCM) 10K type strain sequencing project: providing services to taxonomists for standard genome sequencing and annotation.</title>
        <authorList>
            <consortium name="The Broad Institute Genomics Platform"/>
            <consortium name="The Broad Institute Genome Sequencing Center for Infectious Disease"/>
            <person name="Wu L."/>
            <person name="Ma J."/>
        </authorList>
    </citation>
    <scope>NUCLEOTIDE SEQUENCE [LARGE SCALE GENOMIC DNA]</scope>
    <source>
        <strain evidence="2">CGMCC 1.15288</strain>
    </source>
</reference>
<keyword evidence="2" id="KW-1185">Reference proteome</keyword>
<dbReference type="RefSeq" id="WP_188934633.1">
    <property type="nucleotide sequence ID" value="NZ_BMIA01000002.1"/>
</dbReference>
<accession>A0ABQ1YVY0</accession>
<dbReference type="PROSITE" id="PS51257">
    <property type="entry name" value="PROKAR_LIPOPROTEIN"/>
    <property type="match status" value="1"/>
</dbReference>
<organism evidence="1 2">
    <name type="scientific">Dyadobacter endophyticus</name>
    <dbReference type="NCBI Taxonomy" id="1749036"/>
    <lineage>
        <taxon>Bacteria</taxon>
        <taxon>Pseudomonadati</taxon>
        <taxon>Bacteroidota</taxon>
        <taxon>Cytophagia</taxon>
        <taxon>Cytophagales</taxon>
        <taxon>Spirosomataceae</taxon>
        <taxon>Dyadobacter</taxon>
    </lineage>
</organism>
<protein>
    <recommendedName>
        <fullName evidence="3">DUF4595 domain-containing protein</fullName>
    </recommendedName>
</protein>
<evidence type="ECO:0000313" key="2">
    <source>
        <dbReference type="Proteomes" id="UP000600214"/>
    </source>
</evidence>
<evidence type="ECO:0008006" key="3">
    <source>
        <dbReference type="Google" id="ProtNLM"/>
    </source>
</evidence>
<proteinExistence type="predicted"/>
<gene>
    <name evidence="1" type="ORF">GCM10007423_36250</name>
</gene>
<comment type="caution">
    <text evidence="1">The sequence shown here is derived from an EMBL/GenBank/DDBJ whole genome shotgun (WGS) entry which is preliminary data.</text>
</comment>
<evidence type="ECO:0000313" key="1">
    <source>
        <dbReference type="EMBL" id="GGH40867.1"/>
    </source>
</evidence>
<name>A0ABQ1YVY0_9BACT</name>